<accession>K1IHY5</accession>
<dbReference type="Proteomes" id="UP000006087">
    <property type="component" value="Unassembled WGS sequence"/>
</dbReference>
<organism evidence="3 4">
    <name type="scientific">Aeromonas veronii AMC34</name>
    <dbReference type="NCBI Taxonomy" id="1073383"/>
    <lineage>
        <taxon>Bacteria</taxon>
        <taxon>Pseudomonadati</taxon>
        <taxon>Pseudomonadota</taxon>
        <taxon>Gammaproteobacteria</taxon>
        <taxon>Aeromonadales</taxon>
        <taxon>Aeromonadaceae</taxon>
        <taxon>Aeromonas</taxon>
    </lineage>
</organism>
<comment type="caution">
    <text evidence="3">The sequence shown here is derived from an EMBL/GenBank/DDBJ whole genome shotgun (WGS) entry which is preliminary data.</text>
</comment>
<proteinExistence type="predicted"/>
<reference evidence="3 4" key="1">
    <citation type="submission" date="2012-06" db="EMBL/GenBank/DDBJ databases">
        <title>The Genome Sequence of Aeromonas veronii AMC34.</title>
        <authorList>
            <consortium name="The Broad Institute Genome Sequencing Platform"/>
            <person name="Earl A."/>
            <person name="Ward D."/>
            <person name="Feldgarden M."/>
            <person name="Gevers D."/>
            <person name="Graf J."/>
            <person name="Tomasi A."/>
            <person name="Horneman A."/>
            <person name="Walker B."/>
            <person name="Young S.K."/>
            <person name="Zeng Q."/>
            <person name="Gargeya S."/>
            <person name="Fitzgerald M."/>
            <person name="Haas B."/>
            <person name="Abouelleil A."/>
            <person name="Alvarado L."/>
            <person name="Arachchi H.M."/>
            <person name="Berlin A.M."/>
            <person name="Chapman S.B."/>
            <person name="Goldberg J."/>
            <person name="Griggs A."/>
            <person name="Gujja S."/>
            <person name="Hansen M."/>
            <person name="Howarth C."/>
            <person name="Imamovic A."/>
            <person name="Larimer J."/>
            <person name="McCowan C."/>
            <person name="Montmayeur A."/>
            <person name="Murphy C."/>
            <person name="Neiman D."/>
            <person name="Pearson M."/>
            <person name="Priest M."/>
            <person name="Roberts A."/>
            <person name="Saif S."/>
            <person name="Shea T."/>
            <person name="Sisk P."/>
            <person name="Sykes S."/>
            <person name="Wortman J."/>
            <person name="Nusbaum C."/>
            <person name="Birren B."/>
        </authorList>
    </citation>
    <scope>NUCLEOTIDE SEQUENCE [LARGE SCALE GENOMIC DNA]</scope>
    <source>
        <strain evidence="3 4">AMC34</strain>
    </source>
</reference>
<evidence type="ECO:0000313" key="3">
    <source>
        <dbReference type="EMBL" id="EKB17816.1"/>
    </source>
</evidence>
<dbReference type="EMBL" id="AGWU01000024">
    <property type="protein sequence ID" value="EKB17816.1"/>
    <property type="molecule type" value="Genomic_DNA"/>
</dbReference>
<dbReference type="AlphaFoldDB" id="K1IHY5"/>
<keyword evidence="1" id="KW-0732">Signal</keyword>
<evidence type="ECO:0000259" key="2">
    <source>
        <dbReference type="Pfam" id="PF07007"/>
    </source>
</evidence>
<dbReference type="Pfam" id="PF07007">
    <property type="entry name" value="LprI"/>
    <property type="match status" value="1"/>
</dbReference>
<sequence>MGKLIFLLSIGISFSAFSQECSDKKTETEMYQCISALYEKSDAELNSVYKKKMVELDSINIHGEGVDIKPVSFFLKKNQQAWIKMRDTDCDLETYESMTGSGYATIYKSCLLKKTNERVKFLNSLFY</sequence>
<feature type="domain" description="Lysozyme inhibitor LprI-like N-terminal" evidence="2">
    <location>
        <begin position="21"/>
        <end position="122"/>
    </location>
</feature>
<dbReference type="HOGENOM" id="CLU_128596_4_1_6"/>
<dbReference type="InterPro" id="IPR009739">
    <property type="entry name" value="LprI-like_N"/>
</dbReference>
<name>K1IHY5_AERVE</name>
<dbReference type="RefSeq" id="WP_005348187.1">
    <property type="nucleotide sequence ID" value="NZ_JH823256.1"/>
</dbReference>
<dbReference type="PANTHER" id="PTHR39176">
    <property type="entry name" value="PERIPLASMIC PROTEIN-RELATED"/>
    <property type="match status" value="1"/>
</dbReference>
<dbReference type="PANTHER" id="PTHR39176:SF1">
    <property type="entry name" value="PERIPLASMIC PROTEIN"/>
    <property type="match status" value="1"/>
</dbReference>
<feature type="chain" id="PRO_5003848537" description="Lysozyme inhibitor LprI-like N-terminal domain-containing protein" evidence="1">
    <location>
        <begin position="19"/>
        <end position="127"/>
    </location>
</feature>
<dbReference type="Gene3D" id="1.20.1270.180">
    <property type="match status" value="1"/>
</dbReference>
<protein>
    <recommendedName>
        <fullName evidence="2">Lysozyme inhibitor LprI-like N-terminal domain-containing protein</fullName>
    </recommendedName>
</protein>
<feature type="signal peptide" evidence="1">
    <location>
        <begin position="1"/>
        <end position="18"/>
    </location>
</feature>
<evidence type="ECO:0000256" key="1">
    <source>
        <dbReference type="SAM" id="SignalP"/>
    </source>
</evidence>
<evidence type="ECO:0000313" key="4">
    <source>
        <dbReference type="Proteomes" id="UP000006087"/>
    </source>
</evidence>
<gene>
    <name evidence="3" type="ORF">HMPREF1168_04043</name>
</gene>